<evidence type="ECO:0000313" key="4">
    <source>
        <dbReference type="EMBL" id="TWT99855.1"/>
    </source>
</evidence>
<dbReference type="PANTHER" id="PTHR11203:SF37">
    <property type="entry name" value="INTEGRATOR COMPLEX SUBUNIT 11"/>
    <property type="match status" value="1"/>
</dbReference>
<evidence type="ECO:0000259" key="3">
    <source>
        <dbReference type="SMART" id="SM01027"/>
    </source>
</evidence>
<dbReference type="AlphaFoldDB" id="A0A5C6AL04"/>
<keyword evidence="1 4" id="KW-0378">Hydrolase</keyword>
<dbReference type="Proteomes" id="UP000317421">
    <property type="component" value="Unassembled WGS sequence"/>
</dbReference>
<dbReference type="Gene3D" id="3.60.15.10">
    <property type="entry name" value="Ribonuclease Z/Hydroxyacylglutathione hydrolase-like"/>
    <property type="match status" value="1"/>
</dbReference>
<dbReference type="OrthoDB" id="9803916at2"/>
<feature type="domain" description="Metallo-beta-lactamase" evidence="2">
    <location>
        <begin position="13"/>
        <end position="227"/>
    </location>
</feature>
<accession>A0A5C6AL04</accession>
<sequence>MRLTFHGAAGTVTGSKYLLETDGATVLIDCGLFQGVKKLREMNWEDTPFKVGEVDAVLLTHAHLDHVGYLPRIVKEGFNGPIYCTAATVKLAELILLDSAKIQEADAAYANKKGFSKHNPALPLYTGRDVIETVKLFHETPIEDWRHIAGPVWAKWRDAGHLLGSCLIEIEVREEKKTTRLVFSGDVGRYDGPLYFDPAPPPECDYLVCESTYGNRDHPDASLLDGLDEVVQRGIGRGGVMLMASFAVGRAQQLIYLLQVLKCEGRIPDLPIYLDSPMSVNATKIYREHCDEHDLTEAQLCGVAGSCQVGDRPVLGGDAVHLCKTVEESKALNSVPGPAIIISSSGMMTAGRIVHHLKKRLPDPKTTVILGGYMAVGTRGRRLEEGEPTIRMHGEDIPVRAAIEKVPGLSGHADRSGLLRWLSHIKTAPKQTFLTHGEPDSAAALAATLRKERGWEVTVPAMAESAELK</sequence>
<dbReference type="EC" id="3.1.-.-" evidence="4"/>
<feature type="domain" description="Beta-Casp" evidence="3">
    <location>
        <begin position="251"/>
        <end position="383"/>
    </location>
</feature>
<dbReference type="EMBL" id="SJPR01000001">
    <property type="protein sequence ID" value="TWT99855.1"/>
    <property type="molecule type" value="Genomic_DNA"/>
</dbReference>
<comment type="caution">
    <text evidence="4">The sequence shown here is derived from an EMBL/GenBank/DDBJ whole genome shotgun (WGS) entry which is preliminary data.</text>
</comment>
<dbReference type="PANTHER" id="PTHR11203">
    <property type="entry name" value="CLEAVAGE AND POLYADENYLATION SPECIFICITY FACTOR FAMILY MEMBER"/>
    <property type="match status" value="1"/>
</dbReference>
<proteinExistence type="predicted"/>
<dbReference type="Pfam" id="PF00753">
    <property type="entry name" value="Lactamase_B"/>
    <property type="match status" value="1"/>
</dbReference>
<dbReference type="Pfam" id="PF07521">
    <property type="entry name" value="RMMBL"/>
    <property type="match status" value="1"/>
</dbReference>
<evidence type="ECO:0000259" key="2">
    <source>
        <dbReference type="SMART" id="SM00849"/>
    </source>
</evidence>
<organism evidence="4 5">
    <name type="scientific">Botrimarina colliarenosi</name>
    <dbReference type="NCBI Taxonomy" id="2528001"/>
    <lineage>
        <taxon>Bacteria</taxon>
        <taxon>Pseudomonadati</taxon>
        <taxon>Planctomycetota</taxon>
        <taxon>Planctomycetia</taxon>
        <taxon>Pirellulales</taxon>
        <taxon>Lacipirellulaceae</taxon>
        <taxon>Botrimarina</taxon>
    </lineage>
</organism>
<evidence type="ECO:0000313" key="5">
    <source>
        <dbReference type="Proteomes" id="UP000317421"/>
    </source>
</evidence>
<dbReference type="Pfam" id="PF10996">
    <property type="entry name" value="Beta-Casp"/>
    <property type="match status" value="1"/>
</dbReference>
<keyword evidence="5" id="KW-1185">Reference proteome</keyword>
<evidence type="ECO:0000256" key="1">
    <source>
        <dbReference type="ARBA" id="ARBA00022801"/>
    </source>
</evidence>
<dbReference type="SMART" id="SM00849">
    <property type="entry name" value="Lactamase_B"/>
    <property type="match status" value="1"/>
</dbReference>
<dbReference type="GO" id="GO:0004521">
    <property type="term" value="F:RNA endonuclease activity"/>
    <property type="evidence" value="ECO:0007669"/>
    <property type="project" value="TreeGrafter"/>
</dbReference>
<dbReference type="Gene3D" id="3.40.50.10890">
    <property type="match status" value="1"/>
</dbReference>
<dbReference type="InterPro" id="IPR036866">
    <property type="entry name" value="RibonucZ/Hydroxyglut_hydro"/>
</dbReference>
<dbReference type="InterPro" id="IPR001279">
    <property type="entry name" value="Metallo-B-lactamas"/>
</dbReference>
<dbReference type="InterPro" id="IPR022712">
    <property type="entry name" value="Beta_Casp"/>
</dbReference>
<dbReference type="CDD" id="cd16295">
    <property type="entry name" value="TTHA0252-CPSF-like_MBL-fold"/>
    <property type="match status" value="1"/>
</dbReference>
<dbReference type="InterPro" id="IPR050698">
    <property type="entry name" value="MBL"/>
</dbReference>
<protein>
    <submittedName>
        <fullName evidence="4">Ribonuclease</fullName>
        <ecNumber evidence="4">3.1.-.-</ecNumber>
    </submittedName>
</protein>
<dbReference type="InterPro" id="IPR011108">
    <property type="entry name" value="RMMBL"/>
</dbReference>
<gene>
    <name evidence="4" type="ORF">Pla108_07980</name>
</gene>
<dbReference type="RefSeq" id="WP_146443213.1">
    <property type="nucleotide sequence ID" value="NZ_SJPR01000001.1"/>
</dbReference>
<reference evidence="4 5" key="1">
    <citation type="submission" date="2019-02" db="EMBL/GenBank/DDBJ databases">
        <title>Deep-cultivation of Planctomycetes and their phenomic and genomic characterization uncovers novel biology.</title>
        <authorList>
            <person name="Wiegand S."/>
            <person name="Jogler M."/>
            <person name="Boedeker C."/>
            <person name="Pinto D."/>
            <person name="Vollmers J."/>
            <person name="Rivas-Marin E."/>
            <person name="Kohn T."/>
            <person name="Peeters S.H."/>
            <person name="Heuer A."/>
            <person name="Rast P."/>
            <person name="Oberbeckmann S."/>
            <person name="Bunk B."/>
            <person name="Jeske O."/>
            <person name="Meyerdierks A."/>
            <person name="Storesund J.E."/>
            <person name="Kallscheuer N."/>
            <person name="Luecker S."/>
            <person name="Lage O.M."/>
            <person name="Pohl T."/>
            <person name="Merkel B.J."/>
            <person name="Hornburger P."/>
            <person name="Mueller R.-W."/>
            <person name="Bruemmer F."/>
            <person name="Labrenz M."/>
            <person name="Spormann A.M."/>
            <person name="Op Den Camp H."/>
            <person name="Overmann J."/>
            <person name="Amann R."/>
            <person name="Jetten M.S.M."/>
            <person name="Mascher T."/>
            <person name="Medema M.H."/>
            <person name="Devos D.P."/>
            <person name="Kaster A.-K."/>
            <person name="Ovreas L."/>
            <person name="Rohde M."/>
            <person name="Galperin M.Y."/>
            <person name="Jogler C."/>
        </authorList>
    </citation>
    <scope>NUCLEOTIDE SEQUENCE [LARGE SCALE GENOMIC DNA]</scope>
    <source>
        <strain evidence="4 5">Pla108</strain>
    </source>
</reference>
<dbReference type="SMART" id="SM01027">
    <property type="entry name" value="Beta-Casp"/>
    <property type="match status" value="1"/>
</dbReference>
<name>A0A5C6AL04_9BACT</name>
<dbReference type="SUPFAM" id="SSF56281">
    <property type="entry name" value="Metallo-hydrolase/oxidoreductase"/>
    <property type="match status" value="1"/>
</dbReference>
<dbReference type="GO" id="GO:0016787">
    <property type="term" value="F:hydrolase activity"/>
    <property type="evidence" value="ECO:0007669"/>
    <property type="project" value="UniProtKB-KW"/>
</dbReference>